<comment type="caution">
    <text evidence="1">The sequence shown here is derived from an EMBL/GenBank/DDBJ whole genome shotgun (WGS) entry which is preliminary data.</text>
</comment>
<evidence type="ECO:0000313" key="1">
    <source>
        <dbReference type="EMBL" id="GAA3940944.1"/>
    </source>
</evidence>
<dbReference type="EMBL" id="BAABBN010000015">
    <property type="protein sequence ID" value="GAA3940944.1"/>
    <property type="molecule type" value="Genomic_DNA"/>
</dbReference>
<name>A0ABP7NA80_9GAMM</name>
<dbReference type="RefSeq" id="WP_344800538.1">
    <property type="nucleotide sequence ID" value="NZ_BAABBN010000015.1"/>
</dbReference>
<dbReference type="PROSITE" id="PS51257">
    <property type="entry name" value="PROKAR_LIPOPROTEIN"/>
    <property type="match status" value="1"/>
</dbReference>
<dbReference type="Pfam" id="PF16148">
    <property type="entry name" value="DUF4856"/>
    <property type="match status" value="1"/>
</dbReference>
<sequence>MKSSALVSSLVLGSLLTGCGGGGSGSSGGNDAVVSGGSAGSVTLPTTYTFDSHFVDNESSVSYSGQTFRQVLIDDLKTYIGDGTKDTSSAATITTELMALYDFNDATSAANNILFSLNGEVLDQQIYDDISSGKNLKGKMAGNDNALPLGRFIGGGAAVSPEDYLLNVLFDEYADLASSVAAPTVEVNGANENIDVDYVSANGIDYKQMVQKFLLGAVAYSQGTDDYLQTDFAAGLAQSGDKTYSTAEHKWDEAFGYFGAARNYNEFSDDEIAGKGGRADFASGYNDANGSGTIDLMSEVNLANSTNCAKRDRADLGTDYTADAFNAFLTGRAIIAEATVNGELTAARQTQLETAIETASLTWEKCVAATVVHYINDVKADIDGFKNSTTGYASLSQFKDYAKHWSEMRGFALGFQFNSSSPFLENAASEAQLETLLTKLRSSPVLVEAGTVALEAYQTELDEALAILKDVYEFSDALIAGW</sequence>
<evidence type="ECO:0000313" key="2">
    <source>
        <dbReference type="Proteomes" id="UP001501565"/>
    </source>
</evidence>
<dbReference type="Proteomes" id="UP001501565">
    <property type="component" value="Unassembled WGS sequence"/>
</dbReference>
<protein>
    <recommendedName>
        <fullName evidence="3">DUF4856 domain-containing protein</fullName>
    </recommendedName>
</protein>
<accession>A0ABP7NA80</accession>
<proteinExistence type="predicted"/>
<organism evidence="1 2">
    <name type="scientific">Litoribacillus peritrichatus</name>
    <dbReference type="NCBI Taxonomy" id="718191"/>
    <lineage>
        <taxon>Bacteria</taxon>
        <taxon>Pseudomonadati</taxon>
        <taxon>Pseudomonadota</taxon>
        <taxon>Gammaproteobacteria</taxon>
        <taxon>Oceanospirillales</taxon>
        <taxon>Oceanospirillaceae</taxon>
        <taxon>Litoribacillus</taxon>
    </lineage>
</organism>
<keyword evidence="2" id="KW-1185">Reference proteome</keyword>
<evidence type="ECO:0008006" key="3">
    <source>
        <dbReference type="Google" id="ProtNLM"/>
    </source>
</evidence>
<dbReference type="InterPro" id="IPR032331">
    <property type="entry name" value="DUF4856"/>
</dbReference>
<gene>
    <name evidence="1" type="ORF">GCM10022277_41150</name>
</gene>
<reference evidence="2" key="1">
    <citation type="journal article" date="2019" name="Int. J. Syst. Evol. Microbiol.">
        <title>The Global Catalogue of Microorganisms (GCM) 10K type strain sequencing project: providing services to taxonomists for standard genome sequencing and annotation.</title>
        <authorList>
            <consortium name="The Broad Institute Genomics Platform"/>
            <consortium name="The Broad Institute Genome Sequencing Center for Infectious Disease"/>
            <person name="Wu L."/>
            <person name="Ma J."/>
        </authorList>
    </citation>
    <scope>NUCLEOTIDE SEQUENCE [LARGE SCALE GENOMIC DNA]</scope>
    <source>
        <strain evidence="2">JCM 17551</strain>
    </source>
</reference>